<organism evidence="2 3">
    <name type="scientific">Veillonella magna</name>
    <dbReference type="NCBI Taxonomy" id="464322"/>
    <lineage>
        <taxon>Bacteria</taxon>
        <taxon>Bacillati</taxon>
        <taxon>Bacillota</taxon>
        <taxon>Negativicutes</taxon>
        <taxon>Veillonellales</taxon>
        <taxon>Veillonellaceae</taxon>
        <taxon>Veillonella</taxon>
    </lineage>
</organism>
<dbReference type="NCBIfam" id="TIGR01891">
    <property type="entry name" value="amidohydrolases"/>
    <property type="match status" value="1"/>
</dbReference>
<dbReference type="InterPro" id="IPR011650">
    <property type="entry name" value="Peptidase_M20_dimer"/>
</dbReference>
<evidence type="ECO:0000313" key="2">
    <source>
        <dbReference type="EMBL" id="MBM6913245.1"/>
    </source>
</evidence>
<dbReference type="Pfam" id="PF07687">
    <property type="entry name" value="M20_dimer"/>
    <property type="match status" value="1"/>
</dbReference>
<evidence type="ECO:0000259" key="1">
    <source>
        <dbReference type="Pfam" id="PF07687"/>
    </source>
</evidence>
<gene>
    <name evidence="2" type="ORF">H6A01_07920</name>
</gene>
<dbReference type="Proteomes" id="UP000707138">
    <property type="component" value="Unassembled WGS sequence"/>
</dbReference>
<dbReference type="PIRSF" id="PIRSF005962">
    <property type="entry name" value="Pept_M20D_amidohydro"/>
    <property type="match status" value="1"/>
</dbReference>
<dbReference type="SUPFAM" id="SSF55031">
    <property type="entry name" value="Bacterial exopeptidase dimerisation domain"/>
    <property type="match status" value="1"/>
</dbReference>
<accession>A0ABS2GHN6</accession>
<dbReference type="InterPro" id="IPR017439">
    <property type="entry name" value="Amidohydrolase"/>
</dbReference>
<feature type="domain" description="Peptidase M20 dimerisation" evidence="1">
    <location>
        <begin position="187"/>
        <end position="282"/>
    </location>
</feature>
<reference evidence="2 3" key="1">
    <citation type="journal article" date="2021" name="Sci. Rep.">
        <title>The distribution of antibiotic resistance genes in chicken gut microbiota commensals.</title>
        <authorList>
            <person name="Juricova H."/>
            <person name="Matiasovicova J."/>
            <person name="Kubasova T."/>
            <person name="Cejkova D."/>
            <person name="Rychlik I."/>
        </authorList>
    </citation>
    <scope>NUCLEOTIDE SEQUENCE [LARGE SCALE GENOMIC DNA]</scope>
    <source>
        <strain evidence="2 3">An537</strain>
    </source>
</reference>
<sequence length="395" mass="42785">MTNIEERAKSYEEQLLEWYTHLHTYPETSFNEVHTTEYLIEQLEAIGGYTLTRVSNTGVVADITCGKPGPKVALRADIDALAMPEHSGLSFASVNDGVMHACGHDGHMTMLLGAAKLIRQCQDELSGSYRLLFQPGEELFPGGAKEYVEKGVLDGVDYILGQHVAPFLPTGTFGLVEGPIMGATDVAHIKIIGQGGHASMPHLNTDVIATGAEIVTNLQHLVAREVDPLAQAVISITNFHAGTAHNVMAGEALLSGSIRTFDEEVRQYLAKRIEEVATAIARAHRCEAEVVYEFGYPATVNDAAVTRTVRAALRNLYGEAALPEQKPLMAGEDFASYLKVCRGTFYFIGVGNEEKECKYPLHHSCFKLDPDALPLGVAGLIVGSQAVMRAHPIAE</sequence>
<dbReference type="Gene3D" id="3.40.630.10">
    <property type="entry name" value="Zn peptidases"/>
    <property type="match status" value="1"/>
</dbReference>
<dbReference type="RefSeq" id="WP_205088202.1">
    <property type="nucleotide sequence ID" value="NZ_JACJLA010000015.1"/>
</dbReference>
<name>A0ABS2GHN6_9FIRM</name>
<keyword evidence="3" id="KW-1185">Reference proteome</keyword>
<dbReference type="EMBL" id="JACJLA010000015">
    <property type="protein sequence ID" value="MBM6913245.1"/>
    <property type="molecule type" value="Genomic_DNA"/>
</dbReference>
<dbReference type="InterPro" id="IPR036264">
    <property type="entry name" value="Bact_exopeptidase_dim_dom"/>
</dbReference>
<dbReference type="PANTHER" id="PTHR11014:SF63">
    <property type="entry name" value="METALLOPEPTIDASE, PUTATIVE (AFU_ORTHOLOGUE AFUA_6G09600)-RELATED"/>
    <property type="match status" value="1"/>
</dbReference>
<dbReference type="InterPro" id="IPR002933">
    <property type="entry name" value="Peptidase_M20"/>
</dbReference>
<dbReference type="Pfam" id="PF01546">
    <property type="entry name" value="Peptidase_M20"/>
    <property type="match status" value="1"/>
</dbReference>
<dbReference type="PANTHER" id="PTHR11014">
    <property type="entry name" value="PEPTIDASE M20 FAMILY MEMBER"/>
    <property type="match status" value="1"/>
</dbReference>
<proteinExistence type="predicted"/>
<dbReference type="Gene3D" id="3.30.70.360">
    <property type="match status" value="1"/>
</dbReference>
<comment type="caution">
    <text evidence="2">The sequence shown here is derived from an EMBL/GenBank/DDBJ whole genome shotgun (WGS) entry which is preliminary data.</text>
</comment>
<evidence type="ECO:0000313" key="3">
    <source>
        <dbReference type="Proteomes" id="UP000707138"/>
    </source>
</evidence>
<dbReference type="SUPFAM" id="SSF53187">
    <property type="entry name" value="Zn-dependent exopeptidases"/>
    <property type="match status" value="1"/>
</dbReference>
<protein>
    <submittedName>
        <fullName evidence="2">Amidohydrolase</fullName>
    </submittedName>
</protein>